<sequence>MTITRRRDIDGEAGEASTLVGPDVDEHEKDVIKQHKDVLHQKDEVVGYLGVGETSTLVGLDVNEYEEDVIEQYKDVVHQKNEVVGYLGGPDDISLLVNYVNHVASRGDVWDGDADLVGVSLLFLNVWNSYFSLADVTMEPCPVLHCSPESVEERGRSSNIETSEASFAGVHREITTILNGESAFLYGNVATENPKNPSSLSPSVSGYDWASRDVPLYWTQDPLKFTSWLEDKMTIDELDALNVLTTLPHLFSSRKIINCLEPDDFDSRVFDIMGRKVSARDWFRIMTESKSGNVRDVQRATEGVSREKANSSMQTDRVASPEVTVVEDRLFVRKRKGGCFIKPIHGQFGNGNHGEVAPASENIALTNIVTKPGAESAPDEDGGERHVRFGEAVEIEKQS</sequence>
<dbReference type="AlphaFoldDB" id="A0A0L9VTS4"/>
<evidence type="ECO:0000313" key="3">
    <source>
        <dbReference type="Proteomes" id="UP000053144"/>
    </source>
</evidence>
<feature type="region of interest" description="Disordered" evidence="1">
    <location>
        <begin position="372"/>
        <end position="399"/>
    </location>
</feature>
<feature type="region of interest" description="Disordered" evidence="1">
    <location>
        <begin position="294"/>
        <end position="316"/>
    </location>
</feature>
<accession>A0A0L9VTS4</accession>
<feature type="compositionally biased region" description="Basic and acidic residues" evidence="1">
    <location>
        <begin position="296"/>
        <end position="309"/>
    </location>
</feature>
<name>A0A0L9VTS4_PHAAN</name>
<dbReference type="EMBL" id="CM003381">
    <property type="protein sequence ID" value="KOM58460.1"/>
    <property type="molecule type" value="Genomic_DNA"/>
</dbReference>
<dbReference type="Proteomes" id="UP000053144">
    <property type="component" value="Chromosome 11"/>
</dbReference>
<dbReference type="Gramene" id="KOM58460">
    <property type="protein sequence ID" value="KOM58460"/>
    <property type="gene ID" value="LR48_Vigan11g149400"/>
</dbReference>
<organism evidence="2 3">
    <name type="scientific">Phaseolus angularis</name>
    <name type="common">Azuki bean</name>
    <name type="synonym">Vigna angularis</name>
    <dbReference type="NCBI Taxonomy" id="3914"/>
    <lineage>
        <taxon>Eukaryota</taxon>
        <taxon>Viridiplantae</taxon>
        <taxon>Streptophyta</taxon>
        <taxon>Embryophyta</taxon>
        <taxon>Tracheophyta</taxon>
        <taxon>Spermatophyta</taxon>
        <taxon>Magnoliopsida</taxon>
        <taxon>eudicotyledons</taxon>
        <taxon>Gunneridae</taxon>
        <taxon>Pentapetalae</taxon>
        <taxon>rosids</taxon>
        <taxon>fabids</taxon>
        <taxon>Fabales</taxon>
        <taxon>Fabaceae</taxon>
        <taxon>Papilionoideae</taxon>
        <taxon>50 kb inversion clade</taxon>
        <taxon>NPAAA clade</taxon>
        <taxon>indigoferoid/millettioid clade</taxon>
        <taxon>Phaseoleae</taxon>
        <taxon>Vigna</taxon>
    </lineage>
</organism>
<gene>
    <name evidence="2" type="ORF">LR48_Vigan11g149400</name>
</gene>
<protein>
    <submittedName>
        <fullName evidence="2">Uncharacterized protein</fullName>
    </submittedName>
</protein>
<proteinExistence type="predicted"/>
<feature type="compositionally biased region" description="Basic and acidic residues" evidence="1">
    <location>
        <begin position="383"/>
        <end position="399"/>
    </location>
</feature>
<reference evidence="3" key="1">
    <citation type="journal article" date="2015" name="Proc. Natl. Acad. Sci. U.S.A.">
        <title>Genome sequencing of adzuki bean (Vigna angularis) provides insight into high starch and low fat accumulation and domestication.</title>
        <authorList>
            <person name="Yang K."/>
            <person name="Tian Z."/>
            <person name="Chen C."/>
            <person name="Luo L."/>
            <person name="Zhao B."/>
            <person name="Wang Z."/>
            <person name="Yu L."/>
            <person name="Li Y."/>
            <person name="Sun Y."/>
            <person name="Li W."/>
            <person name="Chen Y."/>
            <person name="Li Y."/>
            <person name="Zhang Y."/>
            <person name="Ai D."/>
            <person name="Zhao J."/>
            <person name="Shang C."/>
            <person name="Ma Y."/>
            <person name="Wu B."/>
            <person name="Wang M."/>
            <person name="Gao L."/>
            <person name="Sun D."/>
            <person name="Zhang P."/>
            <person name="Guo F."/>
            <person name="Wang W."/>
            <person name="Li Y."/>
            <person name="Wang J."/>
            <person name="Varshney R.K."/>
            <person name="Wang J."/>
            <person name="Ling H.Q."/>
            <person name="Wan P."/>
        </authorList>
    </citation>
    <scope>NUCLEOTIDE SEQUENCE</scope>
    <source>
        <strain evidence="3">cv. Jingnong 6</strain>
    </source>
</reference>
<evidence type="ECO:0000256" key="1">
    <source>
        <dbReference type="SAM" id="MobiDB-lite"/>
    </source>
</evidence>
<evidence type="ECO:0000313" key="2">
    <source>
        <dbReference type="EMBL" id="KOM58460.1"/>
    </source>
</evidence>